<dbReference type="PANTHER" id="PTHR43808:SF25">
    <property type="entry name" value="PEPTIDASE M20 DIMERISATION DOMAIN-CONTAINING PROTEIN"/>
    <property type="match status" value="1"/>
</dbReference>
<dbReference type="PROSITE" id="PS00758">
    <property type="entry name" value="ARGE_DAPE_CPG2_1"/>
    <property type="match status" value="1"/>
</dbReference>
<evidence type="ECO:0000256" key="6">
    <source>
        <dbReference type="ARBA" id="ARBA00016853"/>
    </source>
</evidence>
<evidence type="ECO:0000256" key="1">
    <source>
        <dbReference type="ARBA" id="ARBA00001941"/>
    </source>
</evidence>
<comment type="catalytic activity">
    <reaction evidence="11">
        <text>N-succinyl-(2S,6S)-2,6-diaminopimelate + H2O = (2S,6S)-2,6-diaminopimelate + succinate</text>
        <dbReference type="Rhea" id="RHEA:22608"/>
        <dbReference type="ChEBI" id="CHEBI:15377"/>
        <dbReference type="ChEBI" id="CHEBI:30031"/>
        <dbReference type="ChEBI" id="CHEBI:57609"/>
        <dbReference type="ChEBI" id="CHEBI:58087"/>
        <dbReference type="EC" id="3.5.1.18"/>
    </reaction>
</comment>
<dbReference type="InterPro" id="IPR010182">
    <property type="entry name" value="ArgE/DapE"/>
</dbReference>
<evidence type="ECO:0000259" key="12">
    <source>
        <dbReference type="Pfam" id="PF07687"/>
    </source>
</evidence>
<evidence type="ECO:0000256" key="10">
    <source>
        <dbReference type="ARBA" id="ARBA00023285"/>
    </source>
</evidence>
<dbReference type="InterPro" id="IPR002933">
    <property type="entry name" value="Peptidase_M20"/>
</dbReference>
<comment type="cofactor">
    <cofactor evidence="2">
        <name>Zn(2+)</name>
        <dbReference type="ChEBI" id="CHEBI:29105"/>
    </cofactor>
</comment>
<dbReference type="InterPro" id="IPR036264">
    <property type="entry name" value="Bact_exopeptidase_dim_dom"/>
</dbReference>
<sequence>MGISYDDVISLAQKLVQIDSSNPDFGSTPGPGETAIAKYITAWLQDRDVETHWIEPTPGRPSVVGIVRGSGGGKTLMFNGHMDTVTLLGYNGNPLSGDIVDGNMYGRGTADMKSGLAAGMLALASAKSKNLRGDVILAAVADEESESVGTEQVLQAGWRADAAIVAEPTEMALINTHKGLALFEVDIHGVASHGSRADLGVDAICKAGYFLVKLDRHSQALQQRFGDKKPETGAPNIHAGVIRGGEEIASYPALCTISIERRTIAGETAETVRHELLRILESLAATIPDFKFNLRSTFSRAPFFIPRDHDFVDLVGKHAAKVTGMKPTIKGETYWTDVALLDEVGIPGLVWGPKGYGLHSKTEWVEIESVRQLAEAFVGITEDFCK</sequence>
<gene>
    <name evidence="13" type="ORF">PHISCL_05684</name>
</gene>
<evidence type="ECO:0000313" key="13">
    <source>
        <dbReference type="EMBL" id="RJE21980.1"/>
    </source>
</evidence>
<dbReference type="Proteomes" id="UP000266188">
    <property type="component" value="Unassembled WGS sequence"/>
</dbReference>
<keyword evidence="9" id="KW-0862">Zinc</keyword>
<dbReference type="AlphaFoldDB" id="A0A3A2ZHI0"/>
<dbReference type="OrthoDB" id="10059875at2759"/>
<evidence type="ECO:0000313" key="14">
    <source>
        <dbReference type="Proteomes" id="UP000266188"/>
    </source>
</evidence>
<evidence type="ECO:0000256" key="5">
    <source>
        <dbReference type="ARBA" id="ARBA00011921"/>
    </source>
</evidence>
<keyword evidence="10" id="KW-0170">Cobalt</keyword>
<dbReference type="SUPFAM" id="SSF53187">
    <property type="entry name" value="Zn-dependent exopeptidases"/>
    <property type="match status" value="1"/>
</dbReference>
<keyword evidence="14" id="KW-1185">Reference proteome</keyword>
<reference evidence="14" key="1">
    <citation type="submission" date="2017-02" db="EMBL/GenBank/DDBJ databases">
        <authorList>
            <person name="Tafer H."/>
            <person name="Lopandic K."/>
        </authorList>
    </citation>
    <scope>NUCLEOTIDE SEQUENCE [LARGE SCALE GENOMIC DNA]</scope>
    <source>
        <strain evidence="14">CBS 366.77</strain>
    </source>
</reference>
<dbReference type="GO" id="GO:0009014">
    <property type="term" value="F:succinyl-diaminopimelate desuccinylase activity"/>
    <property type="evidence" value="ECO:0007669"/>
    <property type="project" value="UniProtKB-EC"/>
</dbReference>
<dbReference type="PANTHER" id="PTHR43808">
    <property type="entry name" value="ACETYLORNITHINE DEACETYLASE"/>
    <property type="match status" value="1"/>
</dbReference>
<keyword evidence="7" id="KW-0479">Metal-binding</keyword>
<comment type="pathway">
    <text evidence="3">Amino-acid biosynthesis; L-lysine biosynthesis via DAP pathway; LL-2,6-diaminopimelate from (S)-tetrahydrodipicolinate (succinylase route): step 3/3.</text>
</comment>
<accession>A0A3A2ZHI0</accession>
<comment type="cofactor">
    <cofactor evidence="1">
        <name>Co(2+)</name>
        <dbReference type="ChEBI" id="CHEBI:48828"/>
    </cofactor>
</comment>
<dbReference type="UniPathway" id="UPA00034">
    <property type="reaction ID" value="UER00021"/>
</dbReference>
<feature type="domain" description="Peptidase M20 dimerisation" evidence="12">
    <location>
        <begin position="176"/>
        <end position="284"/>
    </location>
</feature>
<dbReference type="InterPro" id="IPR011650">
    <property type="entry name" value="Peptidase_M20_dimer"/>
</dbReference>
<dbReference type="STRING" id="2070753.A0A3A2ZHI0"/>
<dbReference type="InterPro" id="IPR050072">
    <property type="entry name" value="Peptidase_M20A"/>
</dbReference>
<dbReference type="InterPro" id="IPR001261">
    <property type="entry name" value="ArgE/DapE_CS"/>
</dbReference>
<name>A0A3A2ZHI0_9EURO</name>
<dbReference type="Gene3D" id="3.40.630.10">
    <property type="entry name" value="Zn peptidases"/>
    <property type="match status" value="1"/>
</dbReference>
<keyword evidence="8" id="KW-0378">Hydrolase</keyword>
<dbReference type="SUPFAM" id="SSF55031">
    <property type="entry name" value="Bacterial exopeptidase dimerisation domain"/>
    <property type="match status" value="1"/>
</dbReference>
<evidence type="ECO:0000256" key="2">
    <source>
        <dbReference type="ARBA" id="ARBA00001947"/>
    </source>
</evidence>
<proteinExistence type="inferred from homology"/>
<evidence type="ECO:0000256" key="8">
    <source>
        <dbReference type="ARBA" id="ARBA00022801"/>
    </source>
</evidence>
<dbReference type="NCBIfam" id="TIGR01910">
    <property type="entry name" value="DapE-ArgE"/>
    <property type="match status" value="1"/>
</dbReference>
<evidence type="ECO:0000256" key="9">
    <source>
        <dbReference type="ARBA" id="ARBA00022833"/>
    </source>
</evidence>
<dbReference type="Pfam" id="PF01546">
    <property type="entry name" value="Peptidase_M20"/>
    <property type="match status" value="1"/>
</dbReference>
<dbReference type="Gene3D" id="3.30.70.360">
    <property type="match status" value="1"/>
</dbReference>
<comment type="similarity">
    <text evidence="4">Belongs to the peptidase M20A family.</text>
</comment>
<evidence type="ECO:0000256" key="7">
    <source>
        <dbReference type="ARBA" id="ARBA00022723"/>
    </source>
</evidence>
<dbReference type="GO" id="GO:0046872">
    <property type="term" value="F:metal ion binding"/>
    <property type="evidence" value="ECO:0007669"/>
    <property type="project" value="UniProtKB-KW"/>
</dbReference>
<evidence type="ECO:0000256" key="3">
    <source>
        <dbReference type="ARBA" id="ARBA00005130"/>
    </source>
</evidence>
<evidence type="ECO:0000256" key="11">
    <source>
        <dbReference type="ARBA" id="ARBA00051301"/>
    </source>
</evidence>
<protein>
    <recommendedName>
        <fullName evidence="6">Probable succinyl-diaminopimelate desuccinylase</fullName>
        <ecNumber evidence="5">3.5.1.18</ecNumber>
    </recommendedName>
</protein>
<dbReference type="PROSITE" id="PS00759">
    <property type="entry name" value="ARGE_DAPE_CPG2_2"/>
    <property type="match status" value="1"/>
</dbReference>
<organism evidence="13 14">
    <name type="scientific">Aspergillus sclerotialis</name>
    <dbReference type="NCBI Taxonomy" id="2070753"/>
    <lineage>
        <taxon>Eukaryota</taxon>
        <taxon>Fungi</taxon>
        <taxon>Dikarya</taxon>
        <taxon>Ascomycota</taxon>
        <taxon>Pezizomycotina</taxon>
        <taxon>Eurotiomycetes</taxon>
        <taxon>Eurotiomycetidae</taxon>
        <taxon>Eurotiales</taxon>
        <taxon>Aspergillaceae</taxon>
        <taxon>Aspergillus</taxon>
        <taxon>Aspergillus subgen. Polypaecilum</taxon>
    </lineage>
</organism>
<evidence type="ECO:0000256" key="4">
    <source>
        <dbReference type="ARBA" id="ARBA00006247"/>
    </source>
</evidence>
<dbReference type="GO" id="GO:0009089">
    <property type="term" value="P:lysine biosynthetic process via diaminopimelate"/>
    <property type="evidence" value="ECO:0007669"/>
    <property type="project" value="UniProtKB-UniPathway"/>
</dbReference>
<dbReference type="EC" id="3.5.1.18" evidence="5"/>
<dbReference type="Pfam" id="PF07687">
    <property type="entry name" value="M20_dimer"/>
    <property type="match status" value="1"/>
</dbReference>
<comment type="caution">
    <text evidence="13">The sequence shown here is derived from an EMBL/GenBank/DDBJ whole genome shotgun (WGS) entry which is preliminary data.</text>
</comment>
<dbReference type="EMBL" id="MVGC01000193">
    <property type="protein sequence ID" value="RJE21980.1"/>
    <property type="molecule type" value="Genomic_DNA"/>
</dbReference>